<dbReference type="GO" id="GO:0016020">
    <property type="term" value="C:membrane"/>
    <property type="evidence" value="ECO:0007669"/>
    <property type="project" value="UniProtKB-SubCell"/>
</dbReference>
<feature type="domain" description="AMP-binding enzyme C-terminal" evidence="16">
    <location>
        <begin position="472"/>
        <end position="546"/>
    </location>
</feature>
<dbReference type="InterPro" id="IPR000873">
    <property type="entry name" value="AMP-dep_synth/lig_dom"/>
</dbReference>
<dbReference type="STRING" id="1565605.PG1C_05420"/>
<dbReference type="KEGG" id="rbu:PG1C_05420"/>
<dbReference type="FunFam" id="3.30.300.30:FF:000006">
    <property type="entry name" value="Long-chain-fatty-acid--CoA ligase FadD"/>
    <property type="match status" value="1"/>
</dbReference>
<evidence type="ECO:0000313" key="17">
    <source>
        <dbReference type="EMBL" id="AJP48049.1"/>
    </source>
</evidence>
<comment type="pathway">
    <text evidence="3">Lipid metabolism; fatty acid beta-oxidation.</text>
</comment>
<keyword evidence="6" id="KW-0547">Nucleotide-binding</keyword>
<dbReference type="InterPro" id="IPR025110">
    <property type="entry name" value="AMP-bd_C"/>
</dbReference>
<dbReference type="InterPro" id="IPR020845">
    <property type="entry name" value="AMP-binding_CS"/>
</dbReference>
<dbReference type="SUPFAM" id="SSF56801">
    <property type="entry name" value="Acetyl-CoA synthetase-like"/>
    <property type="match status" value="1"/>
</dbReference>
<evidence type="ECO:0000259" key="16">
    <source>
        <dbReference type="Pfam" id="PF13193"/>
    </source>
</evidence>
<evidence type="ECO:0000256" key="3">
    <source>
        <dbReference type="ARBA" id="ARBA00005005"/>
    </source>
</evidence>
<keyword evidence="18" id="KW-1185">Reference proteome</keyword>
<dbReference type="FunFam" id="3.40.50.12780:FF:000003">
    <property type="entry name" value="Long-chain-fatty-acid--CoA ligase FadD"/>
    <property type="match status" value="1"/>
</dbReference>
<organism evidence="17 18">
    <name type="scientific">Rugosibacter aromaticivorans</name>
    <dbReference type="NCBI Taxonomy" id="1565605"/>
    <lineage>
        <taxon>Bacteria</taxon>
        <taxon>Pseudomonadati</taxon>
        <taxon>Pseudomonadota</taxon>
        <taxon>Betaproteobacteria</taxon>
        <taxon>Nitrosomonadales</taxon>
        <taxon>Sterolibacteriaceae</taxon>
        <taxon>Rugosibacter</taxon>
    </lineage>
</organism>
<sequence>MERIWLKSYPAGVPAEIDANAYASLIDVLDESVRLYGQRTAFICMGKGISYTQLDRMSRDFAAYLQGVLGLKKGDRVVLMMPNVLQYPVCLFGVLRAGCVVVNCNPLYTAAELEHQLKDADAQTIVILENFAHVLQDAVARTPVKHILTTQLGDLLGPIKGWAINFAVKHIKKMVPAWTLPGAVSLPAALRKGADVQPAPVPVPLAHGDIAFLQYTGGTTGVSKGAMLTQRNLVANLLQAKAWIKPYLGEGPQIVITALPLYHVFALTANCLTFVALGAANVLITNPRDIAGFVDTLAKYKFTALTGVNTLFNALLDSPKFAQLDFSHLRIALGGGMAVQKSVAVRWQATTRVALIEAYGLTETSPAVSINPLNLAEFNGSIGLPLPSTDIAIRDDAGNDLPLGEAGELCVSGPQVMAGYWRQPEETAKVMMPDGFLRTGDIAMVDAKGFVRIVDRKKDLIVVSGFKVFPNEVEDVLALHPGVREVAVIGVPDGHSGEAVKAFVVKRDAALTAEELISHCRKTLVAYKVPHQIEFRSELPKSNVGKILRRALKDQG</sequence>
<dbReference type="AlphaFoldDB" id="A0A0C5J8S7"/>
<evidence type="ECO:0000259" key="15">
    <source>
        <dbReference type="Pfam" id="PF00501"/>
    </source>
</evidence>
<protein>
    <recommendedName>
        <fullName evidence="13">Long-chain-fatty-acid--CoA ligase</fullName>
        <ecNumber evidence="12">6.2.1.3</ecNumber>
    </recommendedName>
    <alternativeName>
        <fullName evidence="14">Long-chain acyl-CoA synthetase</fullName>
    </alternativeName>
</protein>
<gene>
    <name evidence="17" type="ORF">PG1C_05420</name>
</gene>
<evidence type="ECO:0000256" key="12">
    <source>
        <dbReference type="ARBA" id="ARBA00026121"/>
    </source>
</evidence>
<dbReference type="CDD" id="cd05936">
    <property type="entry name" value="FC-FACS_FadD_like"/>
    <property type="match status" value="1"/>
</dbReference>
<reference evidence="17 18" key="1">
    <citation type="journal article" date="2015" name="Genome Announc.">
        <title>Complete Genome Sequence of a Novel Bacterium within the Family Rhodocyclaceae That Degrades Polycyclic Aromatic Hydrocarbons.</title>
        <authorList>
            <person name="Singleton D.R."/>
            <person name="Dickey A.N."/>
            <person name="Scholl E.H."/>
            <person name="Wright F.A."/>
            <person name="Aitken M.D."/>
        </authorList>
    </citation>
    <scope>NUCLEOTIDE SEQUENCE [LARGE SCALE GENOMIC DNA]</scope>
    <source>
        <strain evidence="18">PG1-Ca6</strain>
    </source>
</reference>
<dbReference type="PROSITE" id="PS00455">
    <property type="entry name" value="AMP_BINDING"/>
    <property type="match status" value="1"/>
</dbReference>
<feature type="domain" description="AMP-dependent synthetase/ligase" evidence="15">
    <location>
        <begin position="30"/>
        <end position="421"/>
    </location>
</feature>
<evidence type="ECO:0000256" key="7">
    <source>
        <dbReference type="ARBA" id="ARBA00022832"/>
    </source>
</evidence>
<dbReference type="EC" id="6.2.1.3" evidence="12"/>
<keyword evidence="7" id="KW-0276">Fatty acid metabolism</keyword>
<dbReference type="InterPro" id="IPR045851">
    <property type="entry name" value="AMP-bd_C_sf"/>
</dbReference>
<keyword evidence="10" id="KW-0443">Lipid metabolism</keyword>
<dbReference type="Gene3D" id="3.30.300.30">
    <property type="match status" value="1"/>
</dbReference>
<comment type="subcellular location">
    <subcellularLocation>
        <location evidence="2">Membrane</location>
        <topology evidence="2">Peripheral membrane protein</topology>
    </subcellularLocation>
</comment>
<keyword evidence="8" id="KW-0067">ATP-binding</keyword>
<name>A0A0C5J8S7_9PROT</name>
<dbReference type="Pfam" id="PF13193">
    <property type="entry name" value="AMP-binding_C"/>
    <property type="match status" value="1"/>
</dbReference>
<keyword evidence="5 17" id="KW-0436">Ligase</keyword>
<keyword evidence="9" id="KW-0460">Magnesium</keyword>
<dbReference type="Proteomes" id="UP000061603">
    <property type="component" value="Chromosome"/>
</dbReference>
<dbReference type="InterPro" id="IPR042099">
    <property type="entry name" value="ANL_N_sf"/>
</dbReference>
<evidence type="ECO:0000256" key="1">
    <source>
        <dbReference type="ARBA" id="ARBA00001946"/>
    </source>
</evidence>
<evidence type="ECO:0000256" key="2">
    <source>
        <dbReference type="ARBA" id="ARBA00004170"/>
    </source>
</evidence>
<comment type="similarity">
    <text evidence="4">Belongs to the ATP-dependent AMP-binding enzyme family.</text>
</comment>
<evidence type="ECO:0000256" key="13">
    <source>
        <dbReference type="ARBA" id="ARBA00039545"/>
    </source>
</evidence>
<evidence type="ECO:0000256" key="8">
    <source>
        <dbReference type="ARBA" id="ARBA00022840"/>
    </source>
</evidence>
<dbReference type="PANTHER" id="PTHR43767">
    <property type="entry name" value="LONG-CHAIN-FATTY-ACID--COA LIGASE"/>
    <property type="match status" value="1"/>
</dbReference>
<dbReference type="RefSeq" id="WP_202636403.1">
    <property type="nucleotide sequence ID" value="NZ_CP010554.1"/>
</dbReference>
<dbReference type="InterPro" id="IPR050237">
    <property type="entry name" value="ATP-dep_AMP-bd_enzyme"/>
</dbReference>
<comment type="cofactor">
    <cofactor evidence="1">
        <name>Mg(2+)</name>
        <dbReference type="ChEBI" id="CHEBI:18420"/>
    </cofactor>
</comment>
<evidence type="ECO:0000256" key="4">
    <source>
        <dbReference type="ARBA" id="ARBA00006432"/>
    </source>
</evidence>
<evidence type="ECO:0000256" key="14">
    <source>
        <dbReference type="ARBA" id="ARBA00042773"/>
    </source>
</evidence>
<evidence type="ECO:0000256" key="6">
    <source>
        <dbReference type="ARBA" id="ARBA00022741"/>
    </source>
</evidence>
<dbReference type="Gene3D" id="3.40.50.12780">
    <property type="entry name" value="N-terminal domain of ligase-like"/>
    <property type="match status" value="1"/>
</dbReference>
<dbReference type="PATRIC" id="fig|1565605.3.peg.1137"/>
<evidence type="ECO:0000256" key="10">
    <source>
        <dbReference type="ARBA" id="ARBA00023098"/>
    </source>
</evidence>
<dbReference type="EMBL" id="CP010554">
    <property type="protein sequence ID" value="AJP48049.1"/>
    <property type="molecule type" value="Genomic_DNA"/>
</dbReference>
<accession>A0A0C5J8S7</accession>
<dbReference type="GO" id="GO:0005524">
    <property type="term" value="F:ATP binding"/>
    <property type="evidence" value="ECO:0007669"/>
    <property type="project" value="UniProtKB-KW"/>
</dbReference>
<dbReference type="PANTHER" id="PTHR43767:SF8">
    <property type="entry name" value="LONG-CHAIN-FATTY-ACID--COA LIGASE"/>
    <property type="match status" value="1"/>
</dbReference>
<dbReference type="GO" id="GO:0004467">
    <property type="term" value="F:long-chain fatty acid-CoA ligase activity"/>
    <property type="evidence" value="ECO:0007669"/>
    <property type="project" value="UniProtKB-EC"/>
</dbReference>
<dbReference type="Pfam" id="PF00501">
    <property type="entry name" value="AMP-binding"/>
    <property type="match status" value="1"/>
</dbReference>
<evidence type="ECO:0000256" key="9">
    <source>
        <dbReference type="ARBA" id="ARBA00022842"/>
    </source>
</evidence>
<proteinExistence type="inferred from homology"/>
<evidence type="ECO:0000256" key="11">
    <source>
        <dbReference type="ARBA" id="ARBA00023136"/>
    </source>
</evidence>
<keyword evidence="11" id="KW-0472">Membrane</keyword>
<evidence type="ECO:0000313" key="18">
    <source>
        <dbReference type="Proteomes" id="UP000061603"/>
    </source>
</evidence>
<evidence type="ECO:0000256" key="5">
    <source>
        <dbReference type="ARBA" id="ARBA00022598"/>
    </source>
</evidence>
<dbReference type="HOGENOM" id="CLU_000022_59_9_4"/>